<dbReference type="Pfam" id="PF04542">
    <property type="entry name" value="Sigma70_r2"/>
    <property type="match status" value="1"/>
</dbReference>
<evidence type="ECO:0000256" key="6">
    <source>
        <dbReference type="RuleBase" id="RU000716"/>
    </source>
</evidence>
<dbReference type="GO" id="GO:0003677">
    <property type="term" value="F:DNA binding"/>
    <property type="evidence" value="ECO:0007669"/>
    <property type="project" value="UniProtKB-KW"/>
</dbReference>
<keyword evidence="5 6" id="KW-0804">Transcription</keyword>
<dbReference type="InterPro" id="IPR013249">
    <property type="entry name" value="RNA_pol_sigma70_r4_t2"/>
</dbReference>
<dbReference type="InterPro" id="IPR036388">
    <property type="entry name" value="WH-like_DNA-bd_sf"/>
</dbReference>
<dbReference type="PANTHER" id="PTHR43133:SF8">
    <property type="entry name" value="RNA POLYMERASE SIGMA FACTOR HI_1459-RELATED"/>
    <property type="match status" value="1"/>
</dbReference>
<dbReference type="InterPro" id="IPR014284">
    <property type="entry name" value="RNA_pol_sigma-70_dom"/>
</dbReference>
<dbReference type="PROSITE" id="PS01063">
    <property type="entry name" value="SIGMA70_ECF"/>
    <property type="match status" value="1"/>
</dbReference>
<evidence type="ECO:0000313" key="9">
    <source>
        <dbReference type="EMBL" id="KIC13185.1"/>
    </source>
</evidence>
<evidence type="ECO:0000256" key="2">
    <source>
        <dbReference type="ARBA" id="ARBA00023015"/>
    </source>
</evidence>
<evidence type="ECO:0000256" key="3">
    <source>
        <dbReference type="ARBA" id="ARBA00023082"/>
    </source>
</evidence>
<name>A0A0C1EVG8_9NEIS</name>
<dbReference type="PANTHER" id="PTHR43133">
    <property type="entry name" value="RNA POLYMERASE ECF-TYPE SIGMA FACTO"/>
    <property type="match status" value="1"/>
</dbReference>
<feature type="domain" description="RNA polymerase sigma-70 region 2" evidence="7">
    <location>
        <begin position="15"/>
        <end position="78"/>
    </location>
</feature>
<evidence type="ECO:0000313" key="10">
    <source>
        <dbReference type="EMBL" id="UNV87211.1"/>
    </source>
</evidence>
<evidence type="ECO:0000256" key="5">
    <source>
        <dbReference type="ARBA" id="ARBA00023163"/>
    </source>
</evidence>
<comment type="similarity">
    <text evidence="1 6">Belongs to the sigma-70 factor family. ECF subfamily.</text>
</comment>
<organism evidence="9 11">
    <name type="scientific">Morococcus cerebrosus</name>
    <dbReference type="NCBI Taxonomy" id="1056807"/>
    <lineage>
        <taxon>Bacteria</taxon>
        <taxon>Pseudomonadati</taxon>
        <taxon>Pseudomonadota</taxon>
        <taxon>Betaproteobacteria</taxon>
        <taxon>Neisseriales</taxon>
        <taxon>Neisseriaceae</taxon>
        <taxon>Morococcus</taxon>
    </lineage>
</organism>
<keyword evidence="4 6" id="KW-0238">DNA-binding</keyword>
<dbReference type="NCBIfam" id="TIGR02943">
    <property type="entry name" value="Sig70_famx1"/>
    <property type="match status" value="1"/>
</dbReference>
<dbReference type="Gene3D" id="1.10.1740.10">
    <property type="match status" value="1"/>
</dbReference>
<keyword evidence="12" id="KW-1185">Reference proteome</keyword>
<dbReference type="InterPro" id="IPR039425">
    <property type="entry name" value="RNA_pol_sigma-70-like"/>
</dbReference>
<evidence type="ECO:0000313" key="11">
    <source>
        <dbReference type="Proteomes" id="UP000031390"/>
    </source>
</evidence>
<dbReference type="RefSeq" id="WP_039404232.1">
    <property type="nucleotide sequence ID" value="NZ_CP094242.1"/>
</dbReference>
<sequence length="196" mass="22583">MPFPELTDAELAESRKLLLRFARIQLPDRPDLAEDLVQETMLSAYRAAEGFKGDAQVGSWLFAILKNKITDCLRQIGRQREVFATPAEEMLDEIFEERFASDGHWTTDGHPQTWASPEKTLDNKEFREILQTCLYQMPENTARVFTMKEILGFSSDEIREQCGISTSNYYTIMHRARETLRQCLQIKWFGNAGHAG</sequence>
<dbReference type="Gene3D" id="1.10.10.10">
    <property type="entry name" value="Winged helix-like DNA-binding domain superfamily/Winged helix DNA-binding domain"/>
    <property type="match status" value="1"/>
</dbReference>
<reference evidence="9 11" key="1">
    <citation type="submission" date="2014-12" db="EMBL/GenBank/DDBJ databases">
        <title>Genome sequence of Morococcus cerebrosus.</title>
        <authorList>
            <person name="Shin S.-K."/>
            <person name="Yi H."/>
        </authorList>
    </citation>
    <scope>NUCLEOTIDE SEQUENCE [LARGE SCALE GENOMIC DNA]</scope>
    <source>
        <strain evidence="9 11">CIP 81.93</strain>
    </source>
</reference>
<dbReference type="NCBIfam" id="NF009184">
    <property type="entry name" value="PRK12532.1"/>
    <property type="match status" value="1"/>
</dbReference>
<dbReference type="SUPFAM" id="SSF88659">
    <property type="entry name" value="Sigma3 and sigma4 domains of RNA polymerase sigma factors"/>
    <property type="match status" value="1"/>
</dbReference>
<dbReference type="InterPro" id="IPR013324">
    <property type="entry name" value="RNA_pol_sigma_r3/r4-like"/>
</dbReference>
<dbReference type="Proteomes" id="UP000031390">
    <property type="component" value="Unassembled WGS sequence"/>
</dbReference>
<dbReference type="CDD" id="cd06171">
    <property type="entry name" value="Sigma70_r4"/>
    <property type="match status" value="1"/>
</dbReference>
<dbReference type="InterPro" id="IPR007627">
    <property type="entry name" value="RNA_pol_sigma70_r2"/>
</dbReference>
<evidence type="ECO:0000259" key="8">
    <source>
        <dbReference type="Pfam" id="PF08281"/>
    </source>
</evidence>
<reference evidence="10 12" key="2">
    <citation type="submission" date="2022-03" db="EMBL/GenBank/DDBJ databases">
        <title>Genome sequencing of Morococcus cerebrosus.</title>
        <authorList>
            <person name="Baek M.-G."/>
            <person name="Yi H."/>
        </authorList>
    </citation>
    <scope>NUCLEOTIDE SEQUENCE [LARGE SCALE GENOMIC DNA]</scope>
    <source>
        <strain evidence="10 12">CIP 81.93</strain>
    </source>
</reference>
<dbReference type="InterPro" id="IPR000838">
    <property type="entry name" value="RNA_pol_sigma70_ECF_CS"/>
</dbReference>
<gene>
    <name evidence="9" type="ORF">MCC93_00590</name>
    <name evidence="10" type="ORF">MON37_11285</name>
</gene>
<dbReference type="PATRIC" id="fig|1056807.3.peg.57"/>
<dbReference type="Proteomes" id="UP000829504">
    <property type="component" value="Chromosome"/>
</dbReference>
<feature type="domain" description="RNA polymerase sigma factor 70 region 4 type 2" evidence="8">
    <location>
        <begin position="128"/>
        <end position="180"/>
    </location>
</feature>
<dbReference type="EMBL" id="JUFZ01000003">
    <property type="protein sequence ID" value="KIC13185.1"/>
    <property type="molecule type" value="Genomic_DNA"/>
</dbReference>
<evidence type="ECO:0000259" key="7">
    <source>
        <dbReference type="Pfam" id="PF04542"/>
    </source>
</evidence>
<dbReference type="SUPFAM" id="SSF88946">
    <property type="entry name" value="Sigma2 domain of RNA polymerase sigma factors"/>
    <property type="match status" value="1"/>
</dbReference>
<proteinExistence type="inferred from homology"/>
<accession>A0A0C1EVG8</accession>
<dbReference type="Pfam" id="PF08281">
    <property type="entry name" value="Sigma70_r4_2"/>
    <property type="match status" value="1"/>
</dbReference>
<evidence type="ECO:0000256" key="4">
    <source>
        <dbReference type="ARBA" id="ARBA00023125"/>
    </source>
</evidence>
<dbReference type="InterPro" id="IPR014289">
    <property type="entry name" value="RNA_pol_sigma-24-rel"/>
</dbReference>
<keyword evidence="2 6" id="KW-0805">Transcription regulation</keyword>
<dbReference type="NCBIfam" id="TIGR02937">
    <property type="entry name" value="sigma70-ECF"/>
    <property type="match status" value="1"/>
</dbReference>
<protein>
    <recommendedName>
        <fullName evidence="6">RNA polymerase sigma factor</fullName>
    </recommendedName>
</protein>
<dbReference type="AlphaFoldDB" id="A0A0C1EVG8"/>
<keyword evidence="3 6" id="KW-0731">Sigma factor</keyword>
<dbReference type="GO" id="GO:0006352">
    <property type="term" value="P:DNA-templated transcription initiation"/>
    <property type="evidence" value="ECO:0007669"/>
    <property type="project" value="InterPro"/>
</dbReference>
<dbReference type="InterPro" id="IPR013325">
    <property type="entry name" value="RNA_pol_sigma_r2"/>
</dbReference>
<evidence type="ECO:0000313" key="12">
    <source>
        <dbReference type="Proteomes" id="UP000829504"/>
    </source>
</evidence>
<dbReference type="GO" id="GO:0016987">
    <property type="term" value="F:sigma factor activity"/>
    <property type="evidence" value="ECO:0007669"/>
    <property type="project" value="UniProtKB-KW"/>
</dbReference>
<dbReference type="EMBL" id="CP094242">
    <property type="protein sequence ID" value="UNV87211.1"/>
    <property type="molecule type" value="Genomic_DNA"/>
</dbReference>
<evidence type="ECO:0000256" key="1">
    <source>
        <dbReference type="ARBA" id="ARBA00010641"/>
    </source>
</evidence>